<dbReference type="InterPro" id="IPR045341">
    <property type="entry name" value="DUF6532"/>
</dbReference>
<evidence type="ECO:0000313" key="4">
    <source>
        <dbReference type="Proteomes" id="UP001215280"/>
    </source>
</evidence>
<feature type="compositionally biased region" description="Polar residues" evidence="1">
    <location>
        <begin position="57"/>
        <end position="69"/>
    </location>
</feature>
<feature type="region of interest" description="Disordered" evidence="1">
    <location>
        <begin position="1"/>
        <end position="109"/>
    </location>
</feature>
<accession>A0AAD7JMJ7</accession>
<sequence length="613" mass="67930">MSHSRLVFPTDPPRPQHTGRGETLEKNREKAHKAQETHQKNVATAAPRPPSTPAGTQNFPSQPSSTPNLAQHHIPETVTPVFPRTPLLPLDPAHPPSTPAGTQNFPPQPLLAQRHIPETSAPIFLRTPLLPLDPQQSVWPSPFSSQAPPTGIAYTQAEASPLQAVTQSAQPEYADFGPLQNHSFGTMLASMSEDQIGQMAAWINMLFTDFRHHRSGPSQSTAYTGGSEERPSSPSPGGRPSSPLPSGGGDGGDGEQDGDDDVHPEKPWNNPDMEQFDEEEELDVHSNAKSSLEVTMQDVDVQKPGKRKRGKGGSENQFARKKRRGRTQTSRSIKEIAAPRQRIVKATFPFIQKCVATRIPWPAGSPSGDPTADDDDFAAIMDYSWDAGIASLHLDPTDFKDRTEEEDKLMRSRISQVRGSLMTAVDALLPTTYGFVHLETFADPTPEKITETLEANRKLVDDLAGRFMFADPKQPIDISTMCRHPIFQKLLNIVLFAKKGLNRRSFYFDGMDLLPLETLGLMMDAMICGIDRWKTREHVVVDFSAEVYTPIHENSMKFLEAWVKEYVSELRPVDLAAELRSQMLTKARGLSKAPAEAAPIRREMFPMDLFSQT</sequence>
<evidence type="ECO:0000259" key="2">
    <source>
        <dbReference type="Pfam" id="PF20149"/>
    </source>
</evidence>
<feature type="region of interest" description="Disordered" evidence="1">
    <location>
        <begin position="213"/>
        <end position="334"/>
    </location>
</feature>
<gene>
    <name evidence="3" type="ORF">DFH07DRAFT_938778</name>
</gene>
<dbReference type="AlphaFoldDB" id="A0AAD7JMJ7"/>
<dbReference type="Proteomes" id="UP001215280">
    <property type="component" value="Unassembled WGS sequence"/>
</dbReference>
<feature type="compositionally biased region" description="Basic and acidic residues" evidence="1">
    <location>
        <begin position="19"/>
        <end position="39"/>
    </location>
</feature>
<dbReference type="EMBL" id="JARJLG010000033">
    <property type="protein sequence ID" value="KAJ7766419.1"/>
    <property type="molecule type" value="Genomic_DNA"/>
</dbReference>
<proteinExistence type="predicted"/>
<evidence type="ECO:0000313" key="3">
    <source>
        <dbReference type="EMBL" id="KAJ7766419.1"/>
    </source>
</evidence>
<name>A0AAD7JMJ7_9AGAR</name>
<organism evidence="3 4">
    <name type="scientific">Mycena maculata</name>
    <dbReference type="NCBI Taxonomy" id="230809"/>
    <lineage>
        <taxon>Eukaryota</taxon>
        <taxon>Fungi</taxon>
        <taxon>Dikarya</taxon>
        <taxon>Basidiomycota</taxon>
        <taxon>Agaricomycotina</taxon>
        <taxon>Agaricomycetes</taxon>
        <taxon>Agaricomycetidae</taxon>
        <taxon>Agaricales</taxon>
        <taxon>Marasmiineae</taxon>
        <taxon>Mycenaceae</taxon>
        <taxon>Mycena</taxon>
    </lineage>
</organism>
<reference evidence="3" key="1">
    <citation type="submission" date="2023-03" db="EMBL/GenBank/DDBJ databases">
        <title>Massive genome expansion in bonnet fungi (Mycena s.s.) driven by repeated elements and novel gene families across ecological guilds.</title>
        <authorList>
            <consortium name="Lawrence Berkeley National Laboratory"/>
            <person name="Harder C.B."/>
            <person name="Miyauchi S."/>
            <person name="Viragh M."/>
            <person name="Kuo A."/>
            <person name="Thoen E."/>
            <person name="Andreopoulos B."/>
            <person name="Lu D."/>
            <person name="Skrede I."/>
            <person name="Drula E."/>
            <person name="Henrissat B."/>
            <person name="Morin E."/>
            <person name="Kohler A."/>
            <person name="Barry K."/>
            <person name="LaButti K."/>
            <person name="Morin E."/>
            <person name="Salamov A."/>
            <person name="Lipzen A."/>
            <person name="Mereny Z."/>
            <person name="Hegedus B."/>
            <person name="Baldrian P."/>
            <person name="Stursova M."/>
            <person name="Weitz H."/>
            <person name="Taylor A."/>
            <person name="Grigoriev I.V."/>
            <person name="Nagy L.G."/>
            <person name="Martin F."/>
            <person name="Kauserud H."/>
        </authorList>
    </citation>
    <scope>NUCLEOTIDE SEQUENCE</scope>
    <source>
        <strain evidence="3">CBHHK188m</strain>
    </source>
</reference>
<keyword evidence="4" id="KW-1185">Reference proteome</keyword>
<feature type="domain" description="DUF6532" evidence="2">
    <location>
        <begin position="354"/>
        <end position="562"/>
    </location>
</feature>
<protein>
    <recommendedName>
        <fullName evidence="2">DUF6532 domain-containing protein</fullName>
    </recommendedName>
</protein>
<evidence type="ECO:0000256" key="1">
    <source>
        <dbReference type="SAM" id="MobiDB-lite"/>
    </source>
</evidence>
<dbReference type="Pfam" id="PF20149">
    <property type="entry name" value="DUF6532"/>
    <property type="match status" value="1"/>
</dbReference>
<comment type="caution">
    <text evidence="3">The sequence shown here is derived from an EMBL/GenBank/DDBJ whole genome shotgun (WGS) entry which is preliminary data.</text>
</comment>
<feature type="compositionally biased region" description="Low complexity" evidence="1">
    <location>
        <begin position="235"/>
        <end position="245"/>
    </location>
</feature>